<evidence type="ECO:0000313" key="1">
    <source>
        <dbReference type="EMBL" id="TGN57495.1"/>
    </source>
</evidence>
<name>A0A4Z1CL84_9RHOB</name>
<reference evidence="1 2" key="1">
    <citation type="submission" date="2019-03" db="EMBL/GenBank/DDBJ databases">
        <authorList>
            <person name="Li J."/>
        </authorList>
    </citation>
    <scope>NUCLEOTIDE SEQUENCE [LARGE SCALE GENOMIC DNA]</scope>
    <source>
        <strain evidence="1 2">3058</strain>
    </source>
</reference>
<sequence>MNSPIPLSYKSKSWSVYHEALKQGASVANWFDPEIDLGATADWQAGSASSIYAYSTENRHRLHRILGSHSTPQAA</sequence>
<protein>
    <submittedName>
        <fullName evidence="1">Uncharacterized protein</fullName>
    </submittedName>
</protein>
<evidence type="ECO:0000313" key="2">
    <source>
        <dbReference type="Proteomes" id="UP000297972"/>
    </source>
</evidence>
<proteinExistence type="predicted"/>
<dbReference type="AlphaFoldDB" id="A0A4Z1CL84"/>
<organism evidence="1 2">
    <name type="scientific">Paracoccus liaowanqingii</name>
    <dbReference type="NCBI Taxonomy" id="2560053"/>
    <lineage>
        <taxon>Bacteria</taxon>
        <taxon>Pseudomonadati</taxon>
        <taxon>Pseudomonadota</taxon>
        <taxon>Alphaproteobacteria</taxon>
        <taxon>Rhodobacterales</taxon>
        <taxon>Paracoccaceae</taxon>
        <taxon>Paracoccus</taxon>
    </lineage>
</organism>
<dbReference type="EMBL" id="SRPG01000128">
    <property type="protein sequence ID" value="TGN57495.1"/>
    <property type="molecule type" value="Genomic_DNA"/>
</dbReference>
<comment type="caution">
    <text evidence="1">The sequence shown here is derived from an EMBL/GenBank/DDBJ whole genome shotgun (WGS) entry which is preliminary data.</text>
</comment>
<gene>
    <name evidence="1" type="ORF">E4L95_13225</name>
</gene>
<keyword evidence="2" id="KW-1185">Reference proteome</keyword>
<dbReference type="Proteomes" id="UP000297972">
    <property type="component" value="Unassembled WGS sequence"/>
</dbReference>
<accession>A0A4Z1CL84</accession>